<evidence type="ECO:0000256" key="5">
    <source>
        <dbReference type="ARBA" id="ARBA00022967"/>
    </source>
</evidence>
<evidence type="ECO:0000256" key="7">
    <source>
        <dbReference type="ARBA" id="ARBA00023027"/>
    </source>
</evidence>
<keyword evidence="4 10" id="KW-0812">Transmembrane</keyword>
<organism evidence="12">
    <name type="scientific">Acanthochitona avicula</name>
    <dbReference type="NCBI Taxonomy" id="1503212"/>
    <lineage>
        <taxon>Eukaryota</taxon>
        <taxon>Metazoa</taxon>
        <taxon>Spiralia</taxon>
        <taxon>Lophotrochozoa</taxon>
        <taxon>Mollusca</taxon>
        <taxon>Polyplacophora</taxon>
        <taxon>Neoloricata</taxon>
        <taxon>Chitonida</taxon>
        <taxon>Acanthochitonina</taxon>
        <taxon>Acanthochitonidae</taxon>
        <taxon>Acanthochitona</taxon>
    </lineage>
</organism>
<dbReference type="EMBL" id="MN864063">
    <property type="protein sequence ID" value="QIZ12684.1"/>
    <property type="molecule type" value="Genomic_DNA"/>
</dbReference>
<evidence type="ECO:0000256" key="6">
    <source>
        <dbReference type="ARBA" id="ARBA00022989"/>
    </source>
</evidence>
<feature type="signal peptide" evidence="11">
    <location>
        <begin position="1"/>
        <end position="19"/>
    </location>
</feature>
<evidence type="ECO:0000256" key="1">
    <source>
        <dbReference type="ARBA" id="ARBA00004141"/>
    </source>
</evidence>
<evidence type="ECO:0000256" key="3">
    <source>
        <dbReference type="ARBA" id="ARBA00016612"/>
    </source>
</evidence>
<feature type="chain" id="PRO_5026104300" description="NADH-ubiquinone oxidoreductase chain 4L" evidence="11">
    <location>
        <begin position="20"/>
        <end position="100"/>
    </location>
</feature>
<dbReference type="InterPro" id="IPR039428">
    <property type="entry name" value="NUOK/Mnh_C1-like"/>
</dbReference>
<dbReference type="Pfam" id="PF00420">
    <property type="entry name" value="Oxidored_q2"/>
    <property type="match status" value="1"/>
</dbReference>
<comment type="similarity">
    <text evidence="2">Belongs to the complex I subunit 4L family.</text>
</comment>
<dbReference type="AlphaFoldDB" id="A0A6H1PGE0"/>
<dbReference type="GO" id="GO:0016020">
    <property type="term" value="C:membrane"/>
    <property type="evidence" value="ECO:0007669"/>
    <property type="project" value="UniProtKB-SubCell"/>
</dbReference>
<name>A0A6H1PGE0_9MOLL</name>
<comment type="subcellular location">
    <subcellularLocation>
        <location evidence="1">Membrane</location>
        <topology evidence="1">Multi-pass membrane protein</topology>
    </subcellularLocation>
</comment>
<keyword evidence="7" id="KW-0520">NAD</keyword>
<feature type="transmembrane region" description="Helical" evidence="10">
    <location>
        <begin position="60"/>
        <end position="84"/>
    </location>
</feature>
<keyword evidence="8 10" id="KW-0472">Membrane</keyword>
<evidence type="ECO:0000256" key="2">
    <source>
        <dbReference type="ARBA" id="ARBA00010519"/>
    </source>
</evidence>
<keyword evidence="6 10" id="KW-1133">Transmembrane helix</keyword>
<accession>A0A6H1PGE0</accession>
<proteinExistence type="inferred from homology"/>
<protein>
    <recommendedName>
        <fullName evidence="3">NADH-ubiquinone oxidoreductase chain 4L</fullName>
    </recommendedName>
    <alternativeName>
        <fullName evidence="9">NADH dehydrogenase subunit 4L</fullName>
    </alternativeName>
</protein>
<evidence type="ECO:0000256" key="8">
    <source>
        <dbReference type="ARBA" id="ARBA00023136"/>
    </source>
</evidence>
<keyword evidence="5" id="KW-1278">Translocase</keyword>
<evidence type="ECO:0000256" key="10">
    <source>
        <dbReference type="SAM" id="Phobius"/>
    </source>
</evidence>
<dbReference type="RefSeq" id="YP_009773435.1">
    <property type="nucleotide sequence ID" value="NC_047426.1"/>
</dbReference>
<geneLocation type="mitochondrion" evidence="12"/>
<dbReference type="Gene3D" id="1.10.287.3510">
    <property type="match status" value="1"/>
</dbReference>
<keyword evidence="12" id="KW-0496">Mitochondrion</keyword>
<sequence length="100" mass="11001">MMNFFNPLLTLGLLSSVSALITICLQRKHILNALIILEILMVSIFLILISLAAALHNEGLMIFIILTLAACEASMGLAMLVILIRTHGNDYMTSISSNKW</sequence>
<keyword evidence="11" id="KW-0732">Signal</keyword>
<dbReference type="CTD" id="4539"/>
<evidence type="ECO:0000313" key="12">
    <source>
        <dbReference type="EMBL" id="QIZ12684.1"/>
    </source>
</evidence>
<evidence type="ECO:0000256" key="9">
    <source>
        <dbReference type="ARBA" id="ARBA00031586"/>
    </source>
</evidence>
<dbReference type="GeneID" id="54615065"/>
<gene>
    <name evidence="12" type="primary">ND4L</name>
</gene>
<evidence type="ECO:0000256" key="11">
    <source>
        <dbReference type="SAM" id="SignalP"/>
    </source>
</evidence>
<reference evidence="12" key="1">
    <citation type="journal article" date="2020" name="BMC Evol. Biol.">
        <title>A mitogenomic phylogeny of chitons (Mollusca: Polyplacophora).</title>
        <authorList>
            <person name="Irisarri I."/>
            <person name="Uribe J.E."/>
            <person name="Eernisse D.J."/>
            <person name="Zardoya R."/>
        </authorList>
    </citation>
    <scope>NUCLEOTIDE SEQUENCE</scope>
</reference>
<evidence type="ECO:0000256" key="4">
    <source>
        <dbReference type="ARBA" id="ARBA00022692"/>
    </source>
</evidence>
<feature type="transmembrane region" description="Helical" evidence="10">
    <location>
        <begin position="29"/>
        <end position="53"/>
    </location>
</feature>